<reference evidence="1" key="2">
    <citation type="submission" date="2020-09" db="EMBL/GenBank/DDBJ databases">
        <authorList>
            <person name="Sun Q."/>
            <person name="Ohkuma M."/>
        </authorList>
    </citation>
    <scope>NUCLEOTIDE SEQUENCE</scope>
    <source>
        <strain evidence="1">JCM 3035</strain>
    </source>
</reference>
<keyword evidence="2" id="KW-1185">Reference proteome</keyword>
<gene>
    <name evidence="1" type="ORF">GCM10010094_26380</name>
</gene>
<sequence length="75" mass="8504">MRWQIYKNGHARLIGSGGQRDALADLRGGKRSRRAWETISAALEHSLTSPFRRFPTDEAPQVLDLRGFRVVRGRG</sequence>
<name>A0A917QRN6_9ACTN</name>
<organism evidence="1 2">
    <name type="scientific">Streptomyces flaveus</name>
    <dbReference type="NCBI Taxonomy" id="66370"/>
    <lineage>
        <taxon>Bacteria</taxon>
        <taxon>Bacillati</taxon>
        <taxon>Actinomycetota</taxon>
        <taxon>Actinomycetes</taxon>
        <taxon>Kitasatosporales</taxon>
        <taxon>Streptomycetaceae</taxon>
        <taxon>Streptomyces</taxon>
        <taxon>Streptomyces aurantiacus group</taxon>
    </lineage>
</organism>
<dbReference type="AlphaFoldDB" id="A0A917QRN6"/>
<protein>
    <submittedName>
        <fullName evidence="1">Uncharacterized protein</fullName>
    </submittedName>
</protein>
<evidence type="ECO:0000313" key="2">
    <source>
        <dbReference type="Proteomes" id="UP000637788"/>
    </source>
</evidence>
<accession>A0A917QRN6</accession>
<proteinExistence type="predicted"/>
<evidence type="ECO:0000313" key="1">
    <source>
        <dbReference type="EMBL" id="GGK64204.1"/>
    </source>
</evidence>
<dbReference type="Proteomes" id="UP000637788">
    <property type="component" value="Unassembled WGS sequence"/>
</dbReference>
<reference evidence="1" key="1">
    <citation type="journal article" date="2014" name="Int. J. Syst. Evol. Microbiol.">
        <title>Complete genome sequence of Corynebacterium casei LMG S-19264T (=DSM 44701T), isolated from a smear-ripened cheese.</title>
        <authorList>
            <consortium name="US DOE Joint Genome Institute (JGI-PGF)"/>
            <person name="Walter F."/>
            <person name="Albersmeier A."/>
            <person name="Kalinowski J."/>
            <person name="Ruckert C."/>
        </authorList>
    </citation>
    <scope>NUCLEOTIDE SEQUENCE</scope>
    <source>
        <strain evidence="1">JCM 3035</strain>
    </source>
</reference>
<comment type="caution">
    <text evidence="1">The sequence shown here is derived from an EMBL/GenBank/DDBJ whole genome shotgun (WGS) entry which is preliminary data.</text>
</comment>
<dbReference type="EMBL" id="BMPQ01000005">
    <property type="protein sequence ID" value="GGK64204.1"/>
    <property type="molecule type" value="Genomic_DNA"/>
</dbReference>